<proteinExistence type="predicted"/>
<accession>B4JXR2</accession>
<feature type="transmembrane region" description="Helical" evidence="1">
    <location>
        <begin position="46"/>
        <end position="65"/>
    </location>
</feature>
<organism evidence="3">
    <name type="scientific">Drosophila grimshawi</name>
    <name type="common">Hawaiian fruit fly</name>
    <name type="synonym">Idiomyia grimshawi</name>
    <dbReference type="NCBI Taxonomy" id="7222"/>
    <lineage>
        <taxon>Eukaryota</taxon>
        <taxon>Metazoa</taxon>
        <taxon>Ecdysozoa</taxon>
        <taxon>Arthropoda</taxon>
        <taxon>Hexapoda</taxon>
        <taxon>Insecta</taxon>
        <taxon>Pterygota</taxon>
        <taxon>Neoptera</taxon>
        <taxon>Endopterygota</taxon>
        <taxon>Diptera</taxon>
        <taxon>Brachycera</taxon>
        <taxon>Muscomorpha</taxon>
        <taxon>Ephydroidea</taxon>
        <taxon>Drosophilidae</taxon>
        <taxon>Drosophila</taxon>
        <taxon>Hawaiian Drosophila</taxon>
    </lineage>
</organism>
<dbReference type="PhylomeDB" id="B4JXR2"/>
<evidence type="ECO:0000256" key="1">
    <source>
        <dbReference type="SAM" id="Phobius"/>
    </source>
</evidence>
<keyword evidence="3" id="KW-1185">Reference proteome</keyword>
<keyword evidence="1" id="KW-0472">Membrane</keyword>
<keyword evidence="1" id="KW-1133">Transmembrane helix</keyword>
<dbReference type="Proteomes" id="UP000001070">
    <property type="component" value="Unassembled WGS sequence"/>
</dbReference>
<dbReference type="EMBL" id="CH916376">
    <property type="protein sequence ID" value="EDV95161.1"/>
    <property type="molecule type" value="Genomic_DNA"/>
</dbReference>
<reference evidence="2 3" key="1">
    <citation type="journal article" date="2007" name="Nature">
        <title>Evolution of genes and genomes on the Drosophila phylogeny.</title>
        <authorList>
            <consortium name="Drosophila 12 Genomes Consortium"/>
            <person name="Clark A.G."/>
            <person name="Eisen M.B."/>
            <person name="Smith D.R."/>
            <person name="Bergman C.M."/>
            <person name="Oliver B."/>
            <person name="Markow T.A."/>
            <person name="Kaufman T.C."/>
            <person name="Kellis M."/>
            <person name="Gelbart W."/>
            <person name="Iyer V.N."/>
            <person name="Pollard D.A."/>
            <person name="Sackton T.B."/>
            <person name="Larracuente A.M."/>
            <person name="Singh N.D."/>
            <person name="Abad J.P."/>
            <person name="Abt D.N."/>
            <person name="Adryan B."/>
            <person name="Aguade M."/>
            <person name="Akashi H."/>
            <person name="Anderson W.W."/>
            <person name="Aquadro C.F."/>
            <person name="Ardell D.H."/>
            <person name="Arguello R."/>
            <person name="Artieri C.G."/>
            <person name="Barbash D.A."/>
            <person name="Barker D."/>
            <person name="Barsanti P."/>
            <person name="Batterham P."/>
            <person name="Batzoglou S."/>
            <person name="Begun D."/>
            <person name="Bhutkar A."/>
            <person name="Blanco E."/>
            <person name="Bosak S.A."/>
            <person name="Bradley R.K."/>
            <person name="Brand A.D."/>
            <person name="Brent M.R."/>
            <person name="Brooks A.N."/>
            <person name="Brown R.H."/>
            <person name="Butlin R.K."/>
            <person name="Caggese C."/>
            <person name="Calvi B.R."/>
            <person name="Bernardo de Carvalho A."/>
            <person name="Caspi A."/>
            <person name="Castrezana S."/>
            <person name="Celniker S.E."/>
            <person name="Chang J.L."/>
            <person name="Chapple C."/>
            <person name="Chatterji S."/>
            <person name="Chinwalla A."/>
            <person name="Civetta A."/>
            <person name="Clifton S.W."/>
            <person name="Comeron J.M."/>
            <person name="Costello J.C."/>
            <person name="Coyne J.A."/>
            <person name="Daub J."/>
            <person name="David R.G."/>
            <person name="Delcher A.L."/>
            <person name="Delehaunty K."/>
            <person name="Do C.B."/>
            <person name="Ebling H."/>
            <person name="Edwards K."/>
            <person name="Eickbush T."/>
            <person name="Evans J.D."/>
            <person name="Filipski A."/>
            <person name="Findeiss S."/>
            <person name="Freyhult E."/>
            <person name="Fulton L."/>
            <person name="Fulton R."/>
            <person name="Garcia A.C."/>
            <person name="Gardiner A."/>
            <person name="Garfield D.A."/>
            <person name="Garvin B.E."/>
            <person name="Gibson G."/>
            <person name="Gilbert D."/>
            <person name="Gnerre S."/>
            <person name="Godfrey J."/>
            <person name="Good R."/>
            <person name="Gotea V."/>
            <person name="Gravely B."/>
            <person name="Greenberg A.J."/>
            <person name="Griffiths-Jones S."/>
            <person name="Gross S."/>
            <person name="Guigo R."/>
            <person name="Gustafson E.A."/>
            <person name="Haerty W."/>
            <person name="Hahn M.W."/>
            <person name="Halligan D.L."/>
            <person name="Halpern A.L."/>
            <person name="Halter G.M."/>
            <person name="Han M.V."/>
            <person name="Heger A."/>
            <person name="Hillier L."/>
            <person name="Hinrichs A.S."/>
            <person name="Holmes I."/>
            <person name="Hoskins R.A."/>
            <person name="Hubisz M.J."/>
            <person name="Hultmark D."/>
            <person name="Huntley M.A."/>
            <person name="Jaffe D.B."/>
            <person name="Jagadeeshan S."/>
            <person name="Jeck W.R."/>
            <person name="Johnson J."/>
            <person name="Jones C.D."/>
            <person name="Jordan W.C."/>
            <person name="Karpen G.H."/>
            <person name="Kataoka E."/>
            <person name="Keightley P.D."/>
            <person name="Kheradpour P."/>
            <person name="Kirkness E.F."/>
            <person name="Koerich L.B."/>
            <person name="Kristiansen K."/>
            <person name="Kudrna D."/>
            <person name="Kulathinal R.J."/>
            <person name="Kumar S."/>
            <person name="Kwok R."/>
            <person name="Lander E."/>
            <person name="Langley C.H."/>
            <person name="Lapoint R."/>
            <person name="Lazzaro B.P."/>
            <person name="Lee S.J."/>
            <person name="Levesque L."/>
            <person name="Li R."/>
            <person name="Lin C.F."/>
            <person name="Lin M.F."/>
            <person name="Lindblad-Toh K."/>
            <person name="Llopart A."/>
            <person name="Long M."/>
            <person name="Low L."/>
            <person name="Lozovsky E."/>
            <person name="Lu J."/>
            <person name="Luo M."/>
            <person name="Machado C.A."/>
            <person name="Makalowski W."/>
            <person name="Marzo M."/>
            <person name="Matsuda M."/>
            <person name="Matzkin L."/>
            <person name="McAllister B."/>
            <person name="McBride C.S."/>
            <person name="McKernan B."/>
            <person name="McKernan K."/>
            <person name="Mendez-Lago M."/>
            <person name="Minx P."/>
            <person name="Mollenhauer M.U."/>
            <person name="Montooth K."/>
            <person name="Mount S.M."/>
            <person name="Mu X."/>
            <person name="Myers E."/>
            <person name="Negre B."/>
            <person name="Newfeld S."/>
            <person name="Nielsen R."/>
            <person name="Noor M.A."/>
            <person name="O'Grady P."/>
            <person name="Pachter L."/>
            <person name="Papaceit M."/>
            <person name="Parisi M.J."/>
            <person name="Parisi M."/>
            <person name="Parts L."/>
            <person name="Pedersen J.S."/>
            <person name="Pesole G."/>
            <person name="Phillippy A.M."/>
            <person name="Ponting C.P."/>
            <person name="Pop M."/>
            <person name="Porcelli D."/>
            <person name="Powell J.R."/>
            <person name="Prohaska S."/>
            <person name="Pruitt K."/>
            <person name="Puig M."/>
            <person name="Quesneville H."/>
            <person name="Ram K.R."/>
            <person name="Rand D."/>
            <person name="Rasmussen M.D."/>
            <person name="Reed L.K."/>
            <person name="Reenan R."/>
            <person name="Reily A."/>
            <person name="Remington K.A."/>
            <person name="Rieger T.T."/>
            <person name="Ritchie M.G."/>
            <person name="Robin C."/>
            <person name="Rogers Y.H."/>
            <person name="Rohde C."/>
            <person name="Rozas J."/>
            <person name="Rubenfield M.J."/>
            <person name="Ruiz A."/>
            <person name="Russo S."/>
            <person name="Salzberg S.L."/>
            <person name="Sanchez-Gracia A."/>
            <person name="Saranga D.J."/>
            <person name="Sato H."/>
            <person name="Schaeffer S.W."/>
            <person name="Schatz M.C."/>
            <person name="Schlenke T."/>
            <person name="Schwartz R."/>
            <person name="Segarra C."/>
            <person name="Singh R.S."/>
            <person name="Sirot L."/>
            <person name="Sirota M."/>
            <person name="Sisneros N.B."/>
            <person name="Smith C.D."/>
            <person name="Smith T.F."/>
            <person name="Spieth J."/>
            <person name="Stage D.E."/>
            <person name="Stark A."/>
            <person name="Stephan W."/>
            <person name="Strausberg R.L."/>
            <person name="Strempel S."/>
            <person name="Sturgill D."/>
            <person name="Sutton G."/>
            <person name="Sutton G.G."/>
            <person name="Tao W."/>
            <person name="Teichmann S."/>
            <person name="Tobari Y.N."/>
            <person name="Tomimura Y."/>
            <person name="Tsolas J.M."/>
            <person name="Valente V.L."/>
            <person name="Venter E."/>
            <person name="Venter J.C."/>
            <person name="Vicario S."/>
            <person name="Vieira F.G."/>
            <person name="Vilella A.J."/>
            <person name="Villasante A."/>
            <person name="Walenz B."/>
            <person name="Wang J."/>
            <person name="Wasserman M."/>
            <person name="Watts T."/>
            <person name="Wilson D."/>
            <person name="Wilson R.K."/>
            <person name="Wing R.A."/>
            <person name="Wolfner M.F."/>
            <person name="Wong A."/>
            <person name="Wong G.K."/>
            <person name="Wu C.I."/>
            <person name="Wu G."/>
            <person name="Yamamoto D."/>
            <person name="Yang H.P."/>
            <person name="Yang S.P."/>
            <person name="Yorke J.A."/>
            <person name="Yoshida K."/>
            <person name="Zdobnov E."/>
            <person name="Zhang P."/>
            <person name="Zhang Y."/>
            <person name="Zimin A.V."/>
            <person name="Baldwin J."/>
            <person name="Abdouelleil A."/>
            <person name="Abdulkadir J."/>
            <person name="Abebe A."/>
            <person name="Abera B."/>
            <person name="Abreu J."/>
            <person name="Acer S.C."/>
            <person name="Aftuck L."/>
            <person name="Alexander A."/>
            <person name="An P."/>
            <person name="Anderson E."/>
            <person name="Anderson S."/>
            <person name="Arachi H."/>
            <person name="Azer M."/>
            <person name="Bachantsang P."/>
            <person name="Barry A."/>
            <person name="Bayul T."/>
            <person name="Berlin A."/>
            <person name="Bessette D."/>
            <person name="Bloom T."/>
            <person name="Blye J."/>
            <person name="Boguslavskiy L."/>
            <person name="Bonnet C."/>
            <person name="Boukhgalter B."/>
            <person name="Bourzgui I."/>
            <person name="Brown A."/>
            <person name="Cahill P."/>
            <person name="Channer S."/>
            <person name="Cheshatsang Y."/>
            <person name="Chuda L."/>
            <person name="Citroen M."/>
            <person name="Collymore A."/>
            <person name="Cooke P."/>
            <person name="Costello M."/>
            <person name="D'Aco K."/>
            <person name="Daza R."/>
            <person name="De Haan G."/>
            <person name="DeGray S."/>
            <person name="DeMaso C."/>
            <person name="Dhargay N."/>
            <person name="Dooley K."/>
            <person name="Dooley E."/>
            <person name="Doricent M."/>
            <person name="Dorje P."/>
            <person name="Dorjee K."/>
            <person name="Dupes A."/>
            <person name="Elong R."/>
            <person name="Falk J."/>
            <person name="Farina A."/>
            <person name="Faro S."/>
            <person name="Ferguson D."/>
            <person name="Fisher S."/>
            <person name="Foley C.D."/>
            <person name="Franke A."/>
            <person name="Friedrich D."/>
            <person name="Gadbois L."/>
            <person name="Gearin G."/>
            <person name="Gearin C.R."/>
            <person name="Giannoukos G."/>
            <person name="Goode T."/>
            <person name="Graham J."/>
            <person name="Grandbois E."/>
            <person name="Grewal S."/>
            <person name="Gyaltsen K."/>
            <person name="Hafez N."/>
            <person name="Hagos B."/>
            <person name="Hall J."/>
            <person name="Henson C."/>
            <person name="Hollinger A."/>
            <person name="Honan T."/>
            <person name="Huard M.D."/>
            <person name="Hughes L."/>
            <person name="Hurhula B."/>
            <person name="Husby M.E."/>
            <person name="Kamat A."/>
            <person name="Kanga B."/>
            <person name="Kashin S."/>
            <person name="Khazanovich D."/>
            <person name="Kisner P."/>
            <person name="Lance K."/>
            <person name="Lara M."/>
            <person name="Lee W."/>
            <person name="Lennon N."/>
            <person name="Letendre F."/>
            <person name="LeVine R."/>
            <person name="Lipovsky A."/>
            <person name="Liu X."/>
            <person name="Liu J."/>
            <person name="Liu S."/>
            <person name="Lokyitsang T."/>
            <person name="Lokyitsang Y."/>
            <person name="Lubonja R."/>
            <person name="Lui A."/>
            <person name="MacDonald P."/>
            <person name="Magnisalis V."/>
            <person name="Maru K."/>
            <person name="Matthews C."/>
            <person name="McCusker W."/>
            <person name="McDonough S."/>
            <person name="Mehta T."/>
            <person name="Meldrim J."/>
            <person name="Meneus L."/>
            <person name="Mihai O."/>
            <person name="Mihalev A."/>
            <person name="Mihova T."/>
            <person name="Mittelman R."/>
            <person name="Mlenga V."/>
            <person name="Montmayeur A."/>
            <person name="Mulrain L."/>
            <person name="Navidi A."/>
            <person name="Naylor J."/>
            <person name="Negash T."/>
            <person name="Nguyen T."/>
            <person name="Nguyen N."/>
            <person name="Nicol R."/>
            <person name="Norbu C."/>
            <person name="Norbu N."/>
            <person name="Novod N."/>
            <person name="O'Neill B."/>
            <person name="Osman S."/>
            <person name="Markiewicz E."/>
            <person name="Oyono O.L."/>
            <person name="Patti C."/>
            <person name="Phunkhang P."/>
            <person name="Pierre F."/>
            <person name="Priest M."/>
            <person name="Raghuraman S."/>
            <person name="Rege F."/>
            <person name="Reyes R."/>
            <person name="Rise C."/>
            <person name="Rogov P."/>
            <person name="Ross K."/>
            <person name="Ryan E."/>
            <person name="Settipalli S."/>
            <person name="Shea T."/>
            <person name="Sherpa N."/>
            <person name="Shi L."/>
            <person name="Shih D."/>
            <person name="Sparrow T."/>
            <person name="Spaulding J."/>
            <person name="Stalker J."/>
            <person name="Stange-Thomann N."/>
            <person name="Stavropoulos S."/>
            <person name="Stone C."/>
            <person name="Strader C."/>
            <person name="Tesfaye S."/>
            <person name="Thomson T."/>
            <person name="Thoulutsang Y."/>
            <person name="Thoulutsang D."/>
            <person name="Topham K."/>
            <person name="Topping I."/>
            <person name="Tsamla T."/>
            <person name="Vassiliev H."/>
            <person name="Vo A."/>
            <person name="Wangchuk T."/>
            <person name="Wangdi T."/>
            <person name="Weiand M."/>
            <person name="Wilkinson J."/>
            <person name="Wilson A."/>
            <person name="Yadav S."/>
            <person name="Young G."/>
            <person name="Yu Q."/>
            <person name="Zembek L."/>
            <person name="Zhong D."/>
            <person name="Zimmer A."/>
            <person name="Zwirko Z."/>
            <person name="Jaffe D.B."/>
            <person name="Alvarez P."/>
            <person name="Brockman W."/>
            <person name="Butler J."/>
            <person name="Chin C."/>
            <person name="Gnerre S."/>
            <person name="Grabherr M."/>
            <person name="Kleber M."/>
            <person name="Mauceli E."/>
            <person name="MacCallum I."/>
        </authorList>
    </citation>
    <scope>NUCLEOTIDE SEQUENCE [LARGE SCALE GENOMIC DNA]</scope>
    <source>
        <strain evidence="3">Tucson 15287-2541.00</strain>
    </source>
</reference>
<evidence type="ECO:0000313" key="2">
    <source>
        <dbReference type="EMBL" id="EDV95161.1"/>
    </source>
</evidence>
<protein>
    <submittedName>
        <fullName evidence="2">GH17788</fullName>
    </submittedName>
</protein>
<sequence length="262" mass="29158">MSTTTSNAVMSTCDGFATARVSCASPVPCCSRAVSHKITRTLASPVNYWLLAAMLIIFTTCLLTSTDALPARVVQGEPVRSEFHCKTPNVNDTRFINEVERSKSVYKSLAKSLLTWLINSTNMTIEKIRAKYVHYRMPLNYSLAHEVSVALNRSSSNEAFGDGMTKMEQIFESVTKMYLLVNQTESNLTTPLDKQFYCLLKKKVTVLMGTAKVLGDCSWNETLANSFTYNTFGMKRAVALEVLGLTKVVSEYYAGMRESETP</sequence>
<dbReference type="InParanoid" id="B4JXR2"/>
<name>B4JXR2_DROGR</name>
<keyword evidence="1" id="KW-0812">Transmembrane</keyword>
<evidence type="ECO:0000313" key="3">
    <source>
        <dbReference type="Proteomes" id="UP000001070"/>
    </source>
</evidence>
<dbReference type="OrthoDB" id="7870370at2759"/>
<gene>
    <name evidence="2" type="primary">Dgri\GH17788</name>
    <name evidence="2" type="ORF">Dgri_GH17788</name>
</gene>
<dbReference type="HOGENOM" id="CLU_895079_0_0_1"/>
<dbReference type="AlphaFoldDB" id="B4JXR2"/>